<dbReference type="Proteomes" id="UP000269438">
    <property type="component" value="Unassembled WGS sequence"/>
</dbReference>
<dbReference type="SUPFAM" id="SSF56784">
    <property type="entry name" value="HAD-like"/>
    <property type="match status" value="1"/>
</dbReference>
<evidence type="ECO:0000313" key="2">
    <source>
        <dbReference type="Proteomes" id="UP000269438"/>
    </source>
</evidence>
<dbReference type="PANTHER" id="PTHR10000">
    <property type="entry name" value="PHOSPHOSERINE PHOSPHATASE"/>
    <property type="match status" value="1"/>
</dbReference>
<comment type="caution">
    <text evidence="1">The sequence shown here is derived from an EMBL/GenBank/DDBJ whole genome shotgun (WGS) entry which is preliminary data.</text>
</comment>
<dbReference type="GO" id="GO:0005829">
    <property type="term" value="C:cytosol"/>
    <property type="evidence" value="ECO:0007669"/>
    <property type="project" value="TreeGrafter"/>
</dbReference>
<evidence type="ECO:0000313" key="1">
    <source>
        <dbReference type="EMBL" id="RLP79444.1"/>
    </source>
</evidence>
<name>A0A3L7AHC4_9MICO</name>
<dbReference type="InterPro" id="IPR023214">
    <property type="entry name" value="HAD_sf"/>
</dbReference>
<dbReference type="InterPro" id="IPR036412">
    <property type="entry name" value="HAD-like_sf"/>
</dbReference>
<dbReference type="Pfam" id="PF08282">
    <property type="entry name" value="Hydrolase_3"/>
    <property type="match status" value="1"/>
</dbReference>
<protein>
    <submittedName>
        <fullName evidence="1">HAD family hydrolase</fullName>
    </submittedName>
</protein>
<proteinExistence type="predicted"/>
<keyword evidence="1" id="KW-0378">Hydrolase</keyword>
<dbReference type="OrthoDB" id="3180855at2"/>
<accession>A0A3L7AHC4</accession>
<dbReference type="Gene3D" id="3.40.50.1000">
    <property type="entry name" value="HAD superfamily/HAD-like"/>
    <property type="match status" value="1"/>
</dbReference>
<dbReference type="GO" id="GO:0016791">
    <property type="term" value="F:phosphatase activity"/>
    <property type="evidence" value="ECO:0007669"/>
    <property type="project" value="TreeGrafter"/>
</dbReference>
<dbReference type="Gene3D" id="3.30.1240.10">
    <property type="match status" value="1"/>
</dbReference>
<dbReference type="GO" id="GO:0000287">
    <property type="term" value="F:magnesium ion binding"/>
    <property type="evidence" value="ECO:0007669"/>
    <property type="project" value="TreeGrafter"/>
</dbReference>
<keyword evidence="2" id="KW-1185">Reference proteome</keyword>
<reference evidence="1 2" key="1">
    <citation type="submission" date="2018-10" db="EMBL/GenBank/DDBJ databases">
        <authorList>
            <person name="Li J."/>
        </authorList>
    </citation>
    <scope>NUCLEOTIDE SEQUENCE [LARGE SCALE GENOMIC DNA]</scope>
    <source>
        <strain evidence="1 2">JCM 11654</strain>
    </source>
</reference>
<dbReference type="AlphaFoldDB" id="A0A3L7AHC4"/>
<organism evidence="1 2">
    <name type="scientific">Mycetocola lacteus</name>
    <dbReference type="NCBI Taxonomy" id="76637"/>
    <lineage>
        <taxon>Bacteria</taxon>
        <taxon>Bacillati</taxon>
        <taxon>Actinomycetota</taxon>
        <taxon>Actinomycetes</taxon>
        <taxon>Micrococcales</taxon>
        <taxon>Microbacteriaceae</taxon>
        <taxon>Mycetocola</taxon>
    </lineage>
</organism>
<dbReference type="NCBIfam" id="TIGR01484">
    <property type="entry name" value="HAD-SF-IIB"/>
    <property type="match status" value="1"/>
</dbReference>
<sequence>MAAGLPVENTETWLVALDIDGTVAHESGRISPEVRDAVRAAVARGHEVMLATGRSWGATHTIMAELGITPKYVVCANGAMIMRREPASPDADPQGYVIDHVETFLPDDVLKTIRPHLSDGRYLIEYPGGFRRYTEGMYEWDLNNAEQVEFEELLGTPVIRVVVVSPEHDEAEFSQVVSEMGLHQVAYAIGWTAWMDIAPLGVNKSTALEIVRDHLNAPPERILVAGDGRNDVEMFEWAREHGRAVAMGQAPEAVLAAAGEITAGVAEDGLVRVLNSLP</sequence>
<dbReference type="EMBL" id="RCUY01000015">
    <property type="protein sequence ID" value="RLP79444.1"/>
    <property type="molecule type" value="Genomic_DNA"/>
</dbReference>
<dbReference type="InterPro" id="IPR006379">
    <property type="entry name" value="HAD-SF_hydro_IIB"/>
</dbReference>
<dbReference type="PANTHER" id="PTHR10000:SF8">
    <property type="entry name" value="HAD SUPERFAMILY HYDROLASE-LIKE, TYPE 3"/>
    <property type="match status" value="1"/>
</dbReference>
<gene>
    <name evidence="1" type="ORF">D9V34_16390</name>
</gene>